<keyword evidence="3" id="KW-0238">DNA-binding</keyword>
<evidence type="ECO:0000256" key="6">
    <source>
        <dbReference type="SAM" id="MobiDB-lite"/>
    </source>
</evidence>
<dbReference type="PROSITE" id="PS50931">
    <property type="entry name" value="HTH_LYSR"/>
    <property type="match status" value="1"/>
</dbReference>
<comment type="similarity">
    <text evidence="1">Belongs to the LysR transcriptional regulatory family.</text>
</comment>
<protein>
    <submittedName>
        <fullName evidence="8">Transcriptional regulator ArgP</fullName>
    </submittedName>
</protein>
<feature type="region of interest" description="Disordered" evidence="6">
    <location>
        <begin position="294"/>
        <end position="313"/>
    </location>
</feature>
<evidence type="ECO:0000313" key="9">
    <source>
        <dbReference type="Proteomes" id="UP000617531"/>
    </source>
</evidence>
<dbReference type="Gene3D" id="1.10.10.10">
    <property type="entry name" value="Winged helix-like DNA-binding domain superfamily/Winged helix DNA-binding domain"/>
    <property type="match status" value="1"/>
</dbReference>
<dbReference type="Proteomes" id="UP000617531">
    <property type="component" value="Unassembled WGS sequence"/>
</dbReference>
<dbReference type="AlphaFoldDB" id="A0A8J3M0E0"/>
<dbReference type="GO" id="GO:0003700">
    <property type="term" value="F:DNA-binding transcription factor activity"/>
    <property type="evidence" value="ECO:0007669"/>
    <property type="project" value="InterPro"/>
</dbReference>
<dbReference type="NCBIfam" id="NF002964">
    <property type="entry name" value="PRK03635.1"/>
    <property type="match status" value="1"/>
</dbReference>
<keyword evidence="9" id="KW-1185">Reference proteome</keyword>
<keyword evidence="5" id="KW-0804">Transcription</keyword>
<proteinExistence type="inferred from homology"/>
<dbReference type="Pfam" id="PF03466">
    <property type="entry name" value="LysR_substrate"/>
    <property type="match status" value="1"/>
</dbReference>
<evidence type="ECO:0000256" key="2">
    <source>
        <dbReference type="ARBA" id="ARBA00023015"/>
    </source>
</evidence>
<evidence type="ECO:0000313" key="8">
    <source>
        <dbReference type="EMBL" id="GHF14000.1"/>
    </source>
</evidence>
<dbReference type="InterPro" id="IPR036388">
    <property type="entry name" value="WH-like_DNA-bd_sf"/>
</dbReference>
<dbReference type="InterPro" id="IPR005119">
    <property type="entry name" value="LysR_subst-bd"/>
</dbReference>
<dbReference type="InterPro" id="IPR050176">
    <property type="entry name" value="LTTR"/>
</dbReference>
<accession>A0A8J3M0E0</accession>
<comment type="caution">
    <text evidence="8">The sequence shown here is derived from an EMBL/GenBank/DDBJ whole genome shotgun (WGS) entry which is preliminary data.</text>
</comment>
<evidence type="ECO:0000256" key="4">
    <source>
        <dbReference type="ARBA" id="ARBA00023159"/>
    </source>
</evidence>
<gene>
    <name evidence="8" type="primary">iciA</name>
    <name evidence="8" type="ORF">GCM10011600_13660</name>
</gene>
<dbReference type="InterPro" id="IPR017685">
    <property type="entry name" value="ArgP"/>
</dbReference>
<dbReference type="InterPro" id="IPR036390">
    <property type="entry name" value="WH_DNA-bd_sf"/>
</dbReference>
<name>A0A8J3M0E0_9MICO</name>
<dbReference type="PANTHER" id="PTHR30579:SF2">
    <property type="entry name" value="HTH-TYPE TRANSCRIPTIONAL REGULATOR ARGP"/>
    <property type="match status" value="1"/>
</dbReference>
<organism evidence="8 9">
    <name type="scientific">Pseudolysinimonas yzui</name>
    <dbReference type="NCBI Taxonomy" id="2708254"/>
    <lineage>
        <taxon>Bacteria</taxon>
        <taxon>Bacillati</taxon>
        <taxon>Actinomycetota</taxon>
        <taxon>Actinomycetes</taxon>
        <taxon>Micrococcales</taxon>
        <taxon>Microbacteriaceae</taxon>
        <taxon>Pseudolysinimonas</taxon>
    </lineage>
</organism>
<evidence type="ECO:0000259" key="7">
    <source>
        <dbReference type="PROSITE" id="PS50931"/>
    </source>
</evidence>
<reference evidence="8" key="2">
    <citation type="submission" date="2020-09" db="EMBL/GenBank/DDBJ databases">
        <authorList>
            <person name="Sun Q."/>
            <person name="Zhou Y."/>
        </authorList>
    </citation>
    <scope>NUCLEOTIDE SEQUENCE</scope>
    <source>
        <strain evidence="8">CGMCC 1.16548</strain>
    </source>
</reference>
<dbReference type="EMBL" id="BNAI01000002">
    <property type="protein sequence ID" value="GHF14000.1"/>
    <property type="molecule type" value="Genomic_DNA"/>
</dbReference>
<dbReference type="Pfam" id="PF00126">
    <property type="entry name" value="HTH_1"/>
    <property type="match status" value="1"/>
</dbReference>
<dbReference type="SUPFAM" id="SSF46785">
    <property type="entry name" value="Winged helix' DNA-binding domain"/>
    <property type="match status" value="1"/>
</dbReference>
<dbReference type="InterPro" id="IPR000847">
    <property type="entry name" value="LysR_HTH_N"/>
</dbReference>
<evidence type="ECO:0000256" key="3">
    <source>
        <dbReference type="ARBA" id="ARBA00023125"/>
    </source>
</evidence>
<keyword evidence="4" id="KW-0010">Activator</keyword>
<evidence type="ECO:0000256" key="5">
    <source>
        <dbReference type="ARBA" id="ARBA00023163"/>
    </source>
</evidence>
<reference evidence="8" key="1">
    <citation type="journal article" date="2014" name="Int. J. Syst. Evol. Microbiol.">
        <title>Complete genome sequence of Corynebacterium casei LMG S-19264T (=DSM 44701T), isolated from a smear-ripened cheese.</title>
        <authorList>
            <consortium name="US DOE Joint Genome Institute (JGI-PGF)"/>
            <person name="Walter F."/>
            <person name="Albersmeier A."/>
            <person name="Kalinowski J."/>
            <person name="Ruckert C."/>
        </authorList>
    </citation>
    <scope>NUCLEOTIDE SEQUENCE</scope>
    <source>
        <strain evidence="8">CGMCC 1.16548</strain>
    </source>
</reference>
<dbReference type="Gene3D" id="3.40.190.290">
    <property type="match status" value="1"/>
</dbReference>
<dbReference type="GO" id="GO:0003677">
    <property type="term" value="F:DNA binding"/>
    <property type="evidence" value="ECO:0007669"/>
    <property type="project" value="UniProtKB-KW"/>
</dbReference>
<dbReference type="SUPFAM" id="SSF53850">
    <property type="entry name" value="Periplasmic binding protein-like II"/>
    <property type="match status" value="1"/>
</dbReference>
<evidence type="ECO:0000256" key="1">
    <source>
        <dbReference type="ARBA" id="ARBA00009437"/>
    </source>
</evidence>
<dbReference type="PANTHER" id="PTHR30579">
    <property type="entry name" value="TRANSCRIPTIONAL REGULATOR"/>
    <property type="match status" value="1"/>
</dbReference>
<feature type="domain" description="HTH lysR-type" evidence="7">
    <location>
        <begin position="10"/>
        <end position="62"/>
    </location>
</feature>
<keyword evidence="2" id="KW-0805">Transcription regulation</keyword>
<dbReference type="NCBIfam" id="TIGR03298">
    <property type="entry name" value="argP"/>
    <property type="match status" value="1"/>
</dbReference>
<sequence length="313" mass="33514">MLQMRYDREHLETLLAVVEHGTLDAAARRLRVTPSAVSQRLKAFEQQLGRVLVVRSKPARATAAGEALVRMARQLALLEHEADQALGTGDGPTTIPIAVNADSLATWILPALERVARTHPVVFEIHRDDQDHTAGWLAAGTVMAAVTSQAEPVPGCTSTPLGRMRYRPRAAPAFAARWFPDGADAASLALAPVVVFDEKDQLQSDYLGMVTRRRLDPPRHRVPASADFAAAVRLGLGWGMLPDAQSDGTVLVDTRRDIAVALHWQQWNLRSPLLDAVAAEIVATAHTVLGGRVAGEGGVSRPPGVSRTASAAG</sequence>